<keyword evidence="1" id="KW-1133">Transmembrane helix</keyword>
<dbReference type="EMBL" id="JALAZD010000001">
    <property type="protein sequence ID" value="MCI0127141.1"/>
    <property type="molecule type" value="Genomic_DNA"/>
</dbReference>
<dbReference type="RefSeq" id="WP_281735757.1">
    <property type="nucleotide sequence ID" value="NZ_JAKETQ010000001.1"/>
</dbReference>
<sequence>MAVETEIIEVAPAAGTKDSYVDWPAIFGGIVLAVALGLVMLTFGSAIGLSLVNFSAAPDVSPIWVAIAAGTWLLWVEVSCAMAGGYLTGRMRKRLHDATEHETDVRDGAHGLLVWAGATIVAVIVTLSGLGAAANTVGSAVATVTDAASNVAGGAADNATAYFTDALFRPVAPAGGAAAGAAASPTPPAAVGTAVNIADARGEAARILTQSAAIGSMSDEDKAYLAQAVAGTTGMPQADAQARVDQVLANVQAAKDQAAAVAETARKTSVLAAFLTAASFLVAAAGAYWAASMGGRHRDEGTVFTDVFRRY</sequence>
<reference evidence="2" key="1">
    <citation type="submission" date="2022-03" db="EMBL/GenBank/DDBJ databases">
        <title>The complete genome sequence of a Methyloterrigena soli.</title>
        <authorList>
            <person name="Zi Z."/>
        </authorList>
    </citation>
    <scope>NUCLEOTIDE SEQUENCE</scope>
    <source>
        <strain evidence="2">M48</strain>
    </source>
</reference>
<dbReference type="Proteomes" id="UP001156140">
    <property type="component" value="Unassembled WGS sequence"/>
</dbReference>
<keyword evidence="1" id="KW-0472">Membrane</keyword>
<feature type="transmembrane region" description="Helical" evidence="1">
    <location>
        <begin position="270"/>
        <end position="291"/>
    </location>
</feature>
<evidence type="ECO:0000313" key="2">
    <source>
        <dbReference type="EMBL" id="MCI0127141.1"/>
    </source>
</evidence>
<dbReference type="AlphaFoldDB" id="A0AA41QLM3"/>
<keyword evidence="3" id="KW-1185">Reference proteome</keyword>
<feature type="transmembrane region" description="Helical" evidence="1">
    <location>
        <begin position="25"/>
        <end position="51"/>
    </location>
</feature>
<comment type="caution">
    <text evidence="2">The sequence shown here is derived from an EMBL/GenBank/DDBJ whole genome shotgun (WGS) entry which is preliminary data.</text>
</comment>
<feature type="transmembrane region" description="Helical" evidence="1">
    <location>
        <begin position="112"/>
        <end position="134"/>
    </location>
</feature>
<proteinExistence type="predicted"/>
<name>A0AA41QLM3_9HYPH</name>
<protein>
    <recommendedName>
        <fullName evidence="4">Mll5186 protein</fullName>
    </recommendedName>
</protein>
<gene>
    <name evidence="2" type="ORF">ML536_09915</name>
</gene>
<evidence type="ECO:0000256" key="1">
    <source>
        <dbReference type="SAM" id="Phobius"/>
    </source>
</evidence>
<keyword evidence="1" id="KW-0812">Transmembrane</keyword>
<evidence type="ECO:0008006" key="4">
    <source>
        <dbReference type="Google" id="ProtNLM"/>
    </source>
</evidence>
<feature type="transmembrane region" description="Helical" evidence="1">
    <location>
        <begin position="63"/>
        <end position="87"/>
    </location>
</feature>
<accession>A0AA41QLM3</accession>
<evidence type="ECO:0000313" key="3">
    <source>
        <dbReference type="Proteomes" id="UP001156140"/>
    </source>
</evidence>
<organism evidence="2 3">
    <name type="scientific">Paradevosia shaoguanensis</name>
    <dbReference type="NCBI Taxonomy" id="1335043"/>
    <lineage>
        <taxon>Bacteria</taxon>
        <taxon>Pseudomonadati</taxon>
        <taxon>Pseudomonadota</taxon>
        <taxon>Alphaproteobacteria</taxon>
        <taxon>Hyphomicrobiales</taxon>
        <taxon>Devosiaceae</taxon>
        <taxon>Paradevosia</taxon>
    </lineage>
</organism>